<accession>K3ZMQ2</accession>
<dbReference type="HOGENOM" id="CLU_002706_0_6_1"/>
<dbReference type="PANTHER" id="PTHR47926">
    <property type="entry name" value="PENTATRICOPEPTIDE REPEAT-CONTAINING PROTEIN"/>
    <property type="match status" value="1"/>
</dbReference>
<dbReference type="FunFam" id="1.25.40.10:FF:000333">
    <property type="entry name" value="Pentatricopeptide repeat-containing protein"/>
    <property type="match status" value="1"/>
</dbReference>
<name>K3ZMQ2_SETIT</name>
<dbReference type="InterPro" id="IPR046960">
    <property type="entry name" value="PPR_At4g14850-like_plant"/>
</dbReference>
<dbReference type="PROSITE" id="PS51375">
    <property type="entry name" value="PPR"/>
    <property type="match status" value="1"/>
</dbReference>
<dbReference type="Gene3D" id="1.25.40.10">
    <property type="entry name" value="Tetratricopeptide repeat domain"/>
    <property type="match status" value="4"/>
</dbReference>
<dbReference type="Proteomes" id="UP000004995">
    <property type="component" value="Unassembled WGS sequence"/>
</dbReference>
<evidence type="ECO:0000313" key="6">
    <source>
        <dbReference type="EnsemblPlants" id="KQK93371"/>
    </source>
</evidence>
<dbReference type="eggNOG" id="KOG4197">
    <property type="taxonomic scope" value="Eukaryota"/>
</dbReference>
<dbReference type="FunCoup" id="K3ZMQ2">
    <property type="interactions" value="1"/>
</dbReference>
<keyword evidence="3" id="KW-0809">Transit peptide</keyword>
<proteinExistence type="inferred from homology"/>
<dbReference type="InParanoid" id="K3ZMQ2"/>
<keyword evidence="2" id="KW-0677">Repeat</keyword>
<dbReference type="InterPro" id="IPR011990">
    <property type="entry name" value="TPR-like_helical_dom_sf"/>
</dbReference>
<dbReference type="Pfam" id="PF01535">
    <property type="entry name" value="PPR"/>
    <property type="match status" value="3"/>
</dbReference>
<dbReference type="EnsemblPlants" id="KQK93371">
    <property type="protein sequence ID" value="KQK93371"/>
    <property type="gene ID" value="SETIT_027872mg"/>
</dbReference>
<evidence type="ECO:0000256" key="5">
    <source>
        <dbReference type="SAM" id="MobiDB-lite"/>
    </source>
</evidence>
<dbReference type="FunFam" id="1.25.40.10:FF:000345">
    <property type="entry name" value="Pentatricopeptide repeat-containing protein"/>
    <property type="match status" value="1"/>
</dbReference>
<keyword evidence="7" id="KW-1185">Reference proteome</keyword>
<evidence type="ECO:0000256" key="4">
    <source>
        <dbReference type="PROSITE-ProRule" id="PRU00708"/>
    </source>
</evidence>
<dbReference type="AlphaFoldDB" id="K3ZMQ2"/>
<dbReference type="GO" id="GO:0009451">
    <property type="term" value="P:RNA modification"/>
    <property type="evidence" value="ECO:0000318"/>
    <property type="project" value="GO_Central"/>
</dbReference>
<dbReference type="OMA" id="LRMKVRC"/>
<evidence type="ECO:0000256" key="1">
    <source>
        <dbReference type="ARBA" id="ARBA00006643"/>
    </source>
</evidence>
<evidence type="ECO:0000313" key="7">
    <source>
        <dbReference type="Proteomes" id="UP000004995"/>
    </source>
</evidence>
<dbReference type="Pfam" id="PF12854">
    <property type="entry name" value="PPR_1"/>
    <property type="match status" value="1"/>
</dbReference>
<evidence type="ECO:0000256" key="2">
    <source>
        <dbReference type="ARBA" id="ARBA00022737"/>
    </source>
</evidence>
<organism evidence="6 7">
    <name type="scientific">Setaria italica</name>
    <name type="common">Foxtail millet</name>
    <name type="synonym">Panicum italicum</name>
    <dbReference type="NCBI Taxonomy" id="4555"/>
    <lineage>
        <taxon>Eukaryota</taxon>
        <taxon>Viridiplantae</taxon>
        <taxon>Streptophyta</taxon>
        <taxon>Embryophyta</taxon>
        <taxon>Tracheophyta</taxon>
        <taxon>Spermatophyta</taxon>
        <taxon>Magnoliopsida</taxon>
        <taxon>Liliopsida</taxon>
        <taxon>Poales</taxon>
        <taxon>Poaceae</taxon>
        <taxon>PACMAD clade</taxon>
        <taxon>Panicoideae</taxon>
        <taxon>Panicodae</taxon>
        <taxon>Paniceae</taxon>
        <taxon>Cenchrinae</taxon>
        <taxon>Setaria</taxon>
    </lineage>
</organism>
<feature type="region of interest" description="Disordered" evidence="5">
    <location>
        <begin position="1"/>
        <end position="23"/>
    </location>
</feature>
<dbReference type="PANTHER" id="PTHR47926:SF344">
    <property type="entry name" value="OS07G0636900 PROTEIN"/>
    <property type="match status" value="1"/>
</dbReference>
<dbReference type="Gramene" id="KQK93371">
    <property type="protein sequence ID" value="KQK93371"/>
    <property type="gene ID" value="SETIT_027872mg"/>
</dbReference>
<evidence type="ECO:0008006" key="8">
    <source>
        <dbReference type="Google" id="ProtNLM"/>
    </source>
</evidence>
<dbReference type="Pfam" id="PF20431">
    <property type="entry name" value="E_motif"/>
    <property type="match status" value="1"/>
</dbReference>
<sequence length="546" mass="59179">SGPTAHQPTSSGNGKPMQSSAPANSYTPAAVLRLLRRLPRRRATAAAHQLHALLAKLGLLLHPTFLPALLSHLPATSSSSLPLLLAAPPNVLTPSLFCPVIAAFSISPVPSCSLVLFNHVSSLSLPTPLPSFPALLKSCARAFKLSSGARAAAVFAAKGAELHCRVLKLGCSEDRYVQNALVSMYGKLCLLGDARKVFAEMPVKNAVSWNALAGAHGVAGDLKGAEGVSQATPARNVSWWNTEIMRNVRLGDMAEATRIFVEMPERDAVSWNSIIGGYAKLGMYDRALDVFREMQESGMEPTELTVVSALWACAGTGELELGRRIHSYLASKGIAADGYVGNALVNMYAKCGSLKLARQVFYGMSIRDVTCWNAMIIGLSVHGHSCDALKLFDSMKIEPDHVTFLGVLTACSHGGLVNEGRAYFNSMIGDYKIVPTMKHYGCMIDMLCRYGEVHEAYRMIKDMPIKANSVLWKMVMAACRVHGHFDLANKAFHELHQLMPMDDGDVITISNAYAQAEWWDDVEHLRTKVIGCSASKHAAHSQVHVR</sequence>
<reference evidence="6" key="2">
    <citation type="submission" date="2018-08" db="UniProtKB">
        <authorList>
            <consortium name="EnsemblPlants"/>
        </authorList>
    </citation>
    <scope>IDENTIFICATION</scope>
    <source>
        <strain evidence="6">Yugu1</strain>
    </source>
</reference>
<protein>
    <recommendedName>
        <fullName evidence="8">Pentacotripeptide-repeat region of PRORP domain-containing protein</fullName>
    </recommendedName>
</protein>
<dbReference type="GO" id="GO:0003723">
    <property type="term" value="F:RNA binding"/>
    <property type="evidence" value="ECO:0007669"/>
    <property type="project" value="InterPro"/>
</dbReference>
<feature type="repeat" description="PPR" evidence="4">
    <location>
        <begin position="267"/>
        <end position="301"/>
    </location>
</feature>
<dbReference type="Pfam" id="PF13041">
    <property type="entry name" value="PPR_2"/>
    <property type="match status" value="1"/>
</dbReference>
<dbReference type="InterPro" id="IPR002885">
    <property type="entry name" value="PPR_rpt"/>
</dbReference>
<dbReference type="NCBIfam" id="TIGR00756">
    <property type="entry name" value="PPR"/>
    <property type="match status" value="2"/>
</dbReference>
<dbReference type="InterPro" id="IPR046848">
    <property type="entry name" value="E_motif"/>
</dbReference>
<reference evidence="7" key="1">
    <citation type="journal article" date="2012" name="Nat. Biotechnol.">
        <title>Reference genome sequence of the model plant Setaria.</title>
        <authorList>
            <person name="Bennetzen J.L."/>
            <person name="Schmutz J."/>
            <person name="Wang H."/>
            <person name="Percifield R."/>
            <person name="Hawkins J."/>
            <person name="Pontaroli A.C."/>
            <person name="Estep M."/>
            <person name="Feng L."/>
            <person name="Vaughn J.N."/>
            <person name="Grimwood J."/>
            <person name="Jenkins J."/>
            <person name="Barry K."/>
            <person name="Lindquist E."/>
            <person name="Hellsten U."/>
            <person name="Deshpande S."/>
            <person name="Wang X."/>
            <person name="Wu X."/>
            <person name="Mitros T."/>
            <person name="Triplett J."/>
            <person name="Yang X."/>
            <person name="Ye C.Y."/>
            <person name="Mauro-Herrera M."/>
            <person name="Wang L."/>
            <person name="Li P."/>
            <person name="Sharma M."/>
            <person name="Sharma R."/>
            <person name="Ronald P.C."/>
            <person name="Panaud O."/>
            <person name="Kellogg E.A."/>
            <person name="Brutnell T.P."/>
            <person name="Doust A.N."/>
            <person name="Tuskan G.A."/>
            <person name="Rokhsar D."/>
            <person name="Devos K.M."/>
        </authorList>
    </citation>
    <scope>NUCLEOTIDE SEQUENCE [LARGE SCALE GENOMIC DNA]</scope>
    <source>
        <strain evidence="7">cv. Yugu1</strain>
    </source>
</reference>
<evidence type="ECO:0000256" key="3">
    <source>
        <dbReference type="ARBA" id="ARBA00022946"/>
    </source>
</evidence>
<comment type="similarity">
    <text evidence="1">Belongs to the PPR family. PCMP-H subfamily.</text>
</comment>
<dbReference type="EMBL" id="AGNK02004605">
    <property type="status" value="NOT_ANNOTATED_CDS"/>
    <property type="molecule type" value="Genomic_DNA"/>
</dbReference>